<reference evidence="4" key="1">
    <citation type="submission" date="2020-03" db="EMBL/GenBank/DDBJ databases">
        <title>The deep terrestrial virosphere.</title>
        <authorList>
            <person name="Holmfeldt K."/>
            <person name="Nilsson E."/>
            <person name="Simone D."/>
            <person name="Lopez-Fernandez M."/>
            <person name="Wu X."/>
            <person name="de Brujin I."/>
            <person name="Lundin D."/>
            <person name="Andersson A."/>
            <person name="Bertilsson S."/>
            <person name="Dopson M."/>
        </authorList>
    </citation>
    <scope>NUCLEOTIDE SEQUENCE</scope>
    <source>
        <strain evidence="3">MM415A02746</strain>
        <strain evidence="4">MM415B02411</strain>
    </source>
</reference>
<evidence type="ECO:0000313" key="3">
    <source>
        <dbReference type="EMBL" id="QJA72487.1"/>
    </source>
</evidence>
<protein>
    <recommendedName>
        <fullName evidence="2">DUF5681 domain-containing protein</fullName>
    </recommendedName>
</protein>
<dbReference type="EMBL" id="MT142901">
    <property type="protein sequence ID" value="QJA90257.1"/>
    <property type="molecule type" value="Genomic_DNA"/>
</dbReference>
<evidence type="ECO:0000313" key="4">
    <source>
        <dbReference type="EMBL" id="QJA90257.1"/>
    </source>
</evidence>
<dbReference type="EMBL" id="MT141955">
    <property type="protein sequence ID" value="QJA72487.1"/>
    <property type="molecule type" value="Genomic_DNA"/>
</dbReference>
<dbReference type="AlphaFoldDB" id="A0A6M3L5Q5"/>
<dbReference type="Pfam" id="PF18932">
    <property type="entry name" value="DUF5681"/>
    <property type="match status" value="1"/>
</dbReference>
<evidence type="ECO:0000259" key="2">
    <source>
        <dbReference type="Pfam" id="PF18932"/>
    </source>
</evidence>
<feature type="region of interest" description="Disordered" evidence="1">
    <location>
        <begin position="1"/>
        <end position="23"/>
    </location>
</feature>
<feature type="domain" description="DUF5681" evidence="2">
    <location>
        <begin position="5"/>
        <end position="72"/>
    </location>
</feature>
<gene>
    <name evidence="3" type="ORF">MM415A02746_0003</name>
    <name evidence="4" type="ORF">MM415B02411_0002</name>
</gene>
<dbReference type="InterPro" id="IPR043736">
    <property type="entry name" value="DUF5681"/>
</dbReference>
<accession>A0A6M3L5Q5</accession>
<organism evidence="4">
    <name type="scientific">viral metagenome</name>
    <dbReference type="NCBI Taxonomy" id="1070528"/>
    <lineage>
        <taxon>unclassified sequences</taxon>
        <taxon>metagenomes</taxon>
        <taxon>organismal metagenomes</taxon>
    </lineage>
</organism>
<name>A0A6M3L5Q5_9ZZZZ</name>
<sequence length="108" mass="12127">MGRPGTWKKGQSGNPNGRPKLHTVSEELRKILSGKYKKTNKTKWQMAGEILVTKAIEEKDTTALKLLMQYMDGLPIAKHEITGADGGPLEHHVEFHTYHDDDDKTDAD</sequence>
<proteinExistence type="predicted"/>
<evidence type="ECO:0000256" key="1">
    <source>
        <dbReference type="SAM" id="MobiDB-lite"/>
    </source>
</evidence>